<keyword evidence="1" id="KW-0732">Signal</keyword>
<dbReference type="Proteomes" id="UP000248790">
    <property type="component" value="Unassembled WGS sequence"/>
</dbReference>
<feature type="domain" description="Beta-lactamase-related" evidence="2">
    <location>
        <begin position="67"/>
        <end position="435"/>
    </location>
</feature>
<protein>
    <submittedName>
        <fullName evidence="3">CubicO group peptidase (Beta-lactamase class C family)</fullName>
    </submittedName>
</protein>
<dbReference type="Pfam" id="PF00144">
    <property type="entry name" value="Beta-lactamase"/>
    <property type="match status" value="1"/>
</dbReference>
<feature type="signal peptide" evidence="1">
    <location>
        <begin position="1"/>
        <end position="41"/>
    </location>
</feature>
<comment type="caution">
    <text evidence="3">The sequence shown here is derived from an EMBL/GenBank/DDBJ whole genome shotgun (WGS) entry which is preliminary data.</text>
</comment>
<dbReference type="PANTHER" id="PTHR43283:SF3">
    <property type="entry name" value="BETA-LACTAMASE FAMILY PROTEIN (AFU_ORTHOLOGUE AFUA_5G07500)"/>
    <property type="match status" value="1"/>
</dbReference>
<accession>A0A327XAZ8</accession>
<dbReference type="InterPro" id="IPR050789">
    <property type="entry name" value="Diverse_Enzym_Activities"/>
</dbReference>
<dbReference type="PANTHER" id="PTHR43283">
    <property type="entry name" value="BETA-LACTAMASE-RELATED"/>
    <property type="match status" value="1"/>
</dbReference>
<sequence length="443" mass="50061">MRTDGLSCALLLPNPKFNPMKKRLRVLVYSVFFTLPLSLFAQPAQTFTTAKSPAEAGFSAERLKRLDTYLQGFVDQGLAPNAVTFVARNGKIVHYKAFGYSNLEKKTPLKRDDIYRIASQSKAVVSVALMTLYEEQKFLLDDPISRYIPAFKNPKVLVSVDKEKGTYETRPAKREITIRHLLSHNAGIPYDHPLDQSPEFKVPFFNSLQPDKLEEVVNRIAARPLTKDPGEAFVYGLNTDIIGRLVEILAQKPLDVALRERVLDPIGMNDTYFYLPASKTDRLVELYSKGSAEKPLTRHENNAYRHFAVEGAKTYFSGGAGLVSTVEDYAKFCQMMLNGGTFNNKRILGRKIVDMMLRNQIGDATTSSYKDKFGLGFQLVTEESSYGNEISPGSFTWGGMYCSEYTIDPRENLVLLIFTNVQPYAHSTEFRRKFRIAVYQALE</sequence>
<dbReference type="InterPro" id="IPR001466">
    <property type="entry name" value="Beta-lactam-related"/>
</dbReference>
<organism evidence="3 4">
    <name type="scientific">Larkinella arboricola</name>
    <dbReference type="NCBI Taxonomy" id="643671"/>
    <lineage>
        <taxon>Bacteria</taxon>
        <taxon>Pseudomonadati</taxon>
        <taxon>Bacteroidota</taxon>
        <taxon>Cytophagia</taxon>
        <taxon>Cytophagales</taxon>
        <taxon>Spirosomataceae</taxon>
        <taxon>Larkinella</taxon>
    </lineage>
</organism>
<dbReference type="InterPro" id="IPR012338">
    <property type="entry name" value="Beta-lactam/transpept-like"/>
</dbReference>
<dbReference type="AlphaFoldDB" id="A0A327XAZ8"/>
<gene>
    <name evidence="3" type="ORF">LX87_01396</name>
</gene>
<dbReference type="Gene3D" id="3.40.710.10">
    <property type="entry name" value="DD-peptidase/beta-lactamase superfamily"/>
    <property type="match status" value="1"/>
</dbReference>
<reference evidence="3 4" key="1">
    <citation type="submission" date="2018-06" db="EMBL/GenBank/DDBJ databases">
        <title>Genomic Encyclopedia of Archaeal and Bacterial Type Strains, Phase II (KMG-II): from individual species to whole genera.</title>
        <authorList>
            <person name="Goeker M."/>
        </authorList>
    </citation>
    <scope>NUCLEOTIDE SEQUENCE [LARGE SCALE GENOMIC DNA]</scope>
    <source>
        <strain evidence="3 4">DSM 21851</strain>
    </source>
</reference>
<name>A0A327XAZ8_LARAB</name>
<evidence type="ECO:0000313" key="3">
    <source>
        <dbReference type="EMBL" id="RAK03274.1"/>
    </source>
</evidence>
<evidence type="ECO:0000259" key="2">
    <source>
        <dbReference type="Pfam" id="PF00144"/>
    </source>
</evidence>
<evidence type="ECO:0000256" key="1">
    <source>
        <dbReference type="SAM" id="SignalP"/>
    </source>
</evidence>
<feature type="chain" id="PRO_5016411924" evidence="1">
    <location>
        <begin position="42"/>
        <end position="443"/>
    </location>
</feature>
<dbReference type="EMBL" id="QLMC01000001">
    <property type="protein sequence ID" value="RAK03274.1"/>
    <property type="molecule type" value="Genomic_DNA"/>
</dbReference>
<proteinExistence type="predicted"/>
<evidence type="ECO:0000313" key="4">
    <source>
        <dbReference type="Proteomes" id="UP000248790"/>
    </source>
</evidence>
<dbReference type="SUPFAM" id="SSF56601">
    <property type="entry name" value="beta-lactamase/transpeptidase-like"/>
    <property type="match status" value="1"/>
</dbReference>
<keyword evidence="4" id="KW-1185">Reference proteome</keyword>